<reference evidence="4" key="1">
    <citation type="submission" date="2021-06" db="EMBL/GenBank/DDBJ databases">
        <title>Comparative genomics, transcriptomics and evolutionary studies reveal genomic signatures of adaptation to plant cell wall in hemibiotrophic fungi.</title>
        <authorList>
            <consortium name="DOE Joint Genome Institute"/>
            <person name="Baroncelli R."/>
            <person name="Diaz J.F."/>
            <person name="Benocci T."/>
            <person name="Peng M."/>
            <person name="Battaglia E."/>
            <person name="Haridas S."/>
            <person name="Andreopoulos W."/>
            <person name="Labutti K."/>
            <person name="Pangilinan J."/>
            <person name="Floch G.L."/>
            <person name="Makela M.R."/>
            <person name="Henrissat B."/>
            <person name="Grigoriev I.V."/>
            <person name="Crouch J.A."/>
            <person name="De Vries R.P."/>
            <person name="Sukno S.A."/>
            <person name="Thon M.R."/>
        </authorList>
    </citation>
    <scope>NUCLEOTIDE SEQUENCE</scope>
    <source>
        <strain evidence="4">MAFF235873</strain>
    </source>
</reference>
<evidence type="ECO:0000256" key="3">
    <source>
        <dbReference type="ARBA" id="ARBA00023002"/>
    </source>
</evidence>
<dbReference type="EMBL" id="MU843043">
    <property type="protein sequence ID" value="KAK2022429.1"/>
    <property type="molecule type" value="Genomic_DNA"/>
</dbReference>
<dbReference type="PROSITE" id="PS00061">
    <property type="entry name" value="ADH_SHORT"/>
    <property type="match status" value="1"/>
</dbReference>
<dbReference type="PRINTS" id="PR00081">
    <property type="entry name" value="GDHRDH"/>
</dbReference>
<keyword evidence="2" id="KW-0521">NADP</keyword>
<dbReference type="InterPro" id="IPR002347">
    <property type="entry name" value="SDR_fam"/>
</dbReference>
<dbReference type="InterPro" id="IPR020904">
    <property type="entry name" value="Sc_DH/Rdtase_CS"/>
</dbReference>
<dbReference type="AlphaFoldDB" id="A0AAD9H6Q3"/>
<keyword evidence="5" id="KW-1185">Reference proteome</keyword>
<dbReference type="PANTHER" id="PTHR43544:SF7">
    <property type="entry name" value="NADB-LER2"/>
    <property type="match status" value="1"/>
</dbReference>
<accession>A0AAD9H6Q3</accession>
<dbReference type="Pfam" id="PF00106">
    <property type="entry name" value="adh_short"/>
    <property type="match status" value="1"/>
</dbReference>
<dbReference type="Gene3D" id="3.40.50.720">
    <property type="entry name" value="NAD(P)-binding Rossmann-like Domain"/>
    <property type="match status" value="1"/>
</dbReference>
<gene>
    <name evidence="4" type="ORF">LX32DRAFT_645523</name>
</gene>
<dbReference type="Proteomes" id="UP001232148">
    <property type="component" value="Unassembled WGS sequence"/>
</dbReference>
<dbReference type="PANTHER" id="PTHR43544">
    <property type="entry name" value="SHORT-CHAIN DEHYDROGENASE/REDUCTASE"/>
    <property type="match status" value="1"/>
</dbReference>
<comment type="similarity">
    <text evidence="1">Belongs to the short-chain dehydrogenases/reductases (SDR) family.</text>
</comment>
<proteinExistence type="inferred from homology"/>
<organism evidence="4 5">
    <name type="scientific">Colletotrichum zoysiae</name>
    <dbReference type="NCBI Taxonomy" id="1216348"/>
    <lineage>
        <taxon>Eukaryota</taxon>
        <taxon>Fungi</taxon>
        <taxon>Dikarya</taxon>
        <taxon>Ascomycota</taxon>
        <taxon>Pezizomycotina</taxon>
        <taxon>Sordariomycetes</taxon>
        <taxon>Hypocreomycetidae</taxon>
        <taxon>Glomerellales</taxon>
        <taxon>Glomerellaceae</taxon>
        <taxon>Colletotrichum</taxon>
        <taxon>Colletotrichum graminicola species complex</taxon>
    </lineage>
</organism>
<evidence type="ECO:0000256" key="1">
    <source>
        <dbReference type="ARBA" id="ARBA00006484"/>
    </source>
</evidence>
<dbReference type="CDD" id="cd05325">
    <property type="entry name" value="carb_red_sniffer_like_SDR_c"/>
    <property type="match status" value="1"/>
</dbReference>
<dbReference type="InterPro" id="IPR051468">
    <property type="entry name" value="Fungal_SecMetab_SDRs"/>
</dbReference>
<evidence type="ECO:0000256" key="2">
    <source>
        <dbReference type="ARBA" id="ARBA00022857"/>
    </source>
</evidence>
<evidence type="ECO:0000313" key="5">
    <source>
        <dbReference type="Proteomes" id="UP001232148"/>
    </source>
</evidence>
<dbReference type="InterPro" id="IPR036291">
    <property type="entry name" value="NAD(P)-bd_dom_sf"/>
</dbReference>
<keyword evidence="3" id="KW-0560">Oxidoreductase</keyword>
<dbReference type="GO" id="GO:0005737">
    <property type="term" value="C:cytoplasm"/>
    <property type="evidence" value="ECO:0007669"/>
    <property type="project" value="TreeGrafter"/>
</dbReference>
<comment type="caution">
    <text evidence="4">The sequence shown here is derived from an EMBL/GenBank/DDBJ whole genome shotgun (WGS) entry which is preliminary data.</text>
</comment>
<evidence type="ECO:0000313" key="4">
    <source>
        <dbReference type="EMBL" id="KAK2022429.1"/>
    </source>
</evidence>
<name>A0AAD9H6Q3_9PEZI</name>
<dbReference type="GO" id="GO:0016491">
    <property type="term" value="F:oxidoreductase activity"/>
    <property type="evidence" value="ECO:0007669"/>
    <property type="project" value="UniProtKB-KW"/>
</dbReference>
<dbReference type="SUPFAM" id="SSF51735">
    <property type="entry name" value="NAD(P)-binding Rossmann-fold domains"/>
    <property type="match status" value="1"/>
</dbReference>
<sequence length="250" mass="27085">MPSYLVTGSSRGLGLGFATELLKRGNSTVIATARNTAKSQGLQELRKNYPDDRLVLLDMDVMDPESVNSAAESVLKLLPSGLDNLVSNAGISYSPLKSLDEMDLEEYKDEILFNVVAPVTLFRAFVPLIRKSQDKKILIITSTMGSIELAEYTPNMGNAYSVSKAALNMVGRKYSTVLKNDGIITALLHPGLVGATDMGSSVMGWMTKNAPTWPSISIEQSAADCMSLLDGLIMEQNGGYFNHDGTKLPW</sequence>
<protein>
    <submittedName>
        <fullName evidence="4">Short-chain dehydrogenase</fullName>
    </submittedName>
</protein>